<evidence type="ECO:0000313" key="4">
    <source>
        <dbReference type="Proteomes" id="UP000681526"/>
    </source>
</evidence>
<evidence type="ECO:0000313" key="3">
    <source>
        <dbReference type="EMBL" id="CAG5091492.1"/>
    </source>
</evidence>
<dbReference type="PANTHER" id="PTHR40446:SF2">
    <property type="entry name" value="N-ACETYLGLUCOSAMINE-1-PHOSPHODIESTER ALPHA-N-ACETYLGLUCOSAMINIDASE"/>
    <property type="match status" value="1"/>
</dbReference>
<name>A0ABM8V7A9_THEXY</name>
<proteinExistence type="predicted"/>
<organism evidence="3 4">
    <name type="scientific">Thermobacillus xylanilyticus</name>
    <dbReference type="NCBI Taxonomy" id="76633"/>
    <lineage>
        <taxon>Bacteria</taxon>
        <taxon>Bacillati</taxon>
        <taxon>Bacillota</taxon>
        <taxon>Bacilli</taxon>
        <taxon>Bacillales</taxon>
        <taxon>Paenibacillaceae</taxon>
        <taxon>Thermobacillus</taxon>
    </lineage>
</organism>
<dbReference type="InterPro" id="IPR036582">
    <property type="entry name" value="Mao_N_sf"/>
</dbReference>
<evidence type="ECO:0000259" key="1">
    <source>
        <dbReference type="Pfam" id="PF07833"/>
    </source>
</evidence>
<comment type="caution">
    <text evidence="3">The sequence shown here is derived from an EMBL/GenBank/DDBJ whole genome shotgun (WGS) entry which is preliminary data.</text>
</comment>
<keyword evidence="4" id="KW-1185">Reference proteome</keyword>
<dbReference type="Gene3D" id="3.30.457.10">
    <property type="entry name" value="Copper amine oxidase-like, N-terminal domain"/>
    <property type="match status" value="1"/>
</dbReference>
<gene>
    <name evidence="3" type="primary">txxe 3429</name>
    <name evidence="3" type="ORF">TXXE_15805</name>
</gene>
<dbReference type="Proteomes" id="UP000681526">
    <property type="component" value="Unassembled WGS sequence"/>
</dbReference>
<feature type="domain" description="Phosphodiester glycosidase" evidence="2">
    <location>
        <begin position="246"/>
        <end position="437"/>
    </location>
</feature>
<evidence type="ECO:0000259" key="2">
    <source>
        <dbReference type="Pfam" id="PF09992"/>
    </source>
</evidence>
<protein>
    <submittedName>
        <fullName evidence="3">Copper amine oxidase domain protein</fullName>
    </submittedName>
</protein>
<dbReference type="Pfam" id="PF09992">
    <property type="entry name" value="NAGPA"/>
    <property type="match status" value="1"/>
</dbReference>
<dbReference type="EMBL" id="CAJRAY010000081">
    <property type="protein sequence ID" value="CAG5091492.1"/>
    <property type="molecule type" value="Genomic_DNA"/>
</dbReference>
<dbReference type="Pfam" id="PF07833">
    <property type="entry name" value="Cu_amine_oxidN1"/>
    <property type="match status" value="1"/>
</dbReference>
<sequence>MQRIKFGWSRSAKRPAMRRMARTFMAGAIGAAMLLQPVAGNLTWTASAASKTSSASATASPQLLLLGESPVTSGAVRRTYDFIPAQGEANGKTRVHVIAIDMTNPYVSLNAMTGGSTLPGKTAVGTMVKESGAVAGVNADYFDMSSSQAVPFGFQITSGELLKTARKLDGMYMFGITSSRLPVIDRFTMQGSVVAANGAKFELSGVNEAAYWKQDGSASHANALYMYTSSWTAAERPGNSGTTPTEALVQDGIVVQVSDKAALPVQPPENGYILRGHGQAAQFILDNLQPGMPVTATYFIKSETSGMTYSANDWSMMIGGHTILVDGGAPAAFSRSVSSLSPNADRARTAIGYSQDKKTVYLVTVEKSGSSAGATLSELQQILVMLGVWRGINLDGGGSTTMIARPLGEFETQLAHATEDGGSGTYQRPVVNGIGVYTSAPQGKLLGISISGKQVLFIGEQAEYALKAYDEYYNPLDPAGMSAAWSLDKPELGKLTGNVLQPARAGTGTLTVKSGSISDKLALEVIGEKQIVRMTIAASQTELAPGASIRVPVSVELADGRKLSVPAASVKWEFRGFEGTAKDGVINIHAVKEGVKTGYAIARYDGYSALLTLTAGSSQQLFEDFENVKFAITPSSVPSEVTAGTGFVSGLPGRETSTALRLQYDFSTSAEDRTKAAYAMFNGQGVALPGQPTRLSVEVYGDASGHMVRAMITDAAGKDHLVDLAKSLNWHGWKTLTADLTAYPLVYPVKLKSLYVASPKEGQADRPAYGEVYFDDIVLHYPAASGEQKSSTVVLAIGSRQAKVGGQPVTLDVAPFAKDGVTYLPLRFVADQLGGSTDWDAQTKKVTVLRGDRLLELRFGQETIIVNGERKSAPAQPYAEKGRTLVPIRLVSEQLGLRVDWNKENNTVTIQ</sequence>
<feature type="domain" description="Copper amine oxidase-like N-terminal" evidence="1">
    <location>
        <begin position="804"/>
        <end position="910"/>
    </location>
</feature>
<dbReference type="SUPFAM" id="SSF55383">
    <property type="entry name" value="Copper amine oxidase, domain N"/>
    <property type="match status" value="1"/>
</dbReference>
<accession>A0ABM8V7A9</accession>
<reference evidence="3 4" key="1">
    <citation type="submission" date="2021-04" db="EMBL/GenBank/DDBJ databases">
        <authorList>
            <person name="Rakotoarivonina H."/>
        </authorList>
    </citation>
    <scope>NUCLEOTIDE SEQUENCE [LARGE SCALE GENOMIC DNA]</scope>
    <source>
        <strain evidence="3 4">XE</strain>
    </source>
</reference>
<dbReference type="InterPro" id="IPR012854">
    <property type="entry name" value="Cu_amine_oxidase-like_N"/>
</dbReference>
<dbReference type="PANTHER" id="PTHR40446">
    <property type="entry name" value="N-ACETYLGLUCOSAMINE-1-PHOSPHODIESTER ALPHA-N-ACETYLGLUCOSAMINIDASE"/>
    <property type="match status" value="1"/>
</dbReference>
<dbReference type="InterPro" id="IPR018711">
    <property type="entry name" value="NAGPA"/>
</dbReference>